<dbReference type="EMBL" id="BPVZ01000414">
    <property type="protein sequence ID" value="GKV50946.1"/>
    <property type="molecule type" value="Genomic_DNA"/>
</dbReference>
<dbReference type="AlphaFoldDB" id="A0AAV5MLS2"/>
<keyword evidence="1" id="KW-0812">Transmembrane</keyword>
<organism evidence="2 3">
    <name type="scientific">Rubroshorea leprosula</name>
    <dbReference type="NCBI Taxonomy" id="152421"/>
    <lineage>
        <taxon>Eukaryota</taxon>
        <taxon>Viridiplantae</taxon>
        <taxon>Streptophyta</taxon>
        <taxon>Embryophyta</taxon>
        <taxon>Tracheophyta</taxon>
        <taxon>Spermatophyta</taxon>
        <taxon>Magnoliopsida</taxon>
        <taxon>eudicotyledons</taxon>
        <taxon>Gunneridae</taxon>
        <taxon>Pentapetalae</taxon>
        <taxon>rosids</taxon>
        <taxon>malvids</taxon>
        <taxon>Malvales</taxon>
        <taxon>Dipterocarpaceae</taxon>
        <taxon>Rubroshorea</taxon>
    </lineage>
</organism>
<keyword evidence="3" id="KW-1185">Reference proteome</keyword>
<comment type="caution">
    <text evidence="2">The sequence shown here is derived from an EMBL/GenBank/DDBJ whole genome shotgun (WGS) entry which is preliminary data.</text>
</comment>
<sequence>MKIICGSQPKLHIWGSPENTRGMHGIVANITVIKPVICVSWFLTYLTKTLIHNKIIMISECKRMFIILVPGYTRQHNTTIAQGKITILASKTTNSSFTATAVPVIVAVIEKMLHLSLSWEVVRNFKASDAHDSIISGVAKPTAEKVTPVTEKMVAIMES</sequence>
<keyword evidence="1" id="KW-1133">Transmembrane helix</keyword>
<evidence type="ECO:0000256" key="1">
    <source>
        <dbReference type="SAM" id="Phobius"/>
    </source>
</evidence>
<name>A0AAV5MLS2_9ROSI</name>
<reference evidence="2 3" key="1">
    <citation type="journal article" date="2021" name="Commun. Biol.">
        <title>The genome of Shorea leprosula (Dipterocarpaceae) highlights the ecological relevance of drought in aseasonal tropical rainforests.</title>
        <authorList>
            <person name="Ng K.K.S."/>
            <person name="Kobayashi M.J."/>
            <person name="Fawcett J.A."/>
            <person name="Hatakeyama M."/>
            <person name="Paape T."/>
            <person name="Ng C.H."/>
            <person name="Ang C.C."/>
            <person name="Tnah L.H."/>
            <person name="Lee C.T."/>
            <person name="Nishiyama T."/>
            <person name="Sese J."/>
            <person name="O'Brien M.J."/>
            <person name="Copetti D."/>
            <person name="Mohd Noor M.I."/>
            <person name="Ong R.C."/>
            <person name="Putra M."/>
            <person name="Sireger I.Z."/>
            <person name="Indrioko S."/>
            <person name="Kosugi Y."/>
            <person name="Izuno A."/>
            <person name="Isagi Y."/>
            <person name="Lee S.L."/>
            <person name="Shimizu K.K."/>
        </authorList>
    </citation>
    <scope>NUCLEOTIDE SEQUENCE [LARGE SCALE GENOMIC DNA]</scope>
    <source>
        <strain evidence="2">214</strain>
    </source>
</reference>
<protein>
    <submittedName>
        <fullName evidence="2">Uncharacterized protein</fullName>
    </submittedName>
</protein>
<accession>A0AAV5MLS2</accession>
<dbReference type="Proteomes" id="UP001054252">
    <property type="component" value="Unassembled WGS sequence"/>
</dbReference>
<keyword evidence="1" id="KW-0472">Membrane</keyword>
<evidence type="ECO:0000313" key="2">
    <source>
        <dbReference type="EMBL" id="GKV50946.1"/>
    </source>
</evidence>
<feature type="transmembrane region" description="Helical" evidence="1">
    <location>
        <begin position="26"/>
        <end position="47"/>
    </location>
</feature>
<evidence type="ECO:0000313" key="3">
    <source>
        <dbReference type="Proteomes" id="UP001054252"/>
    </source>
</evidence>
<gene>
    <name evidence="2" type="ORF">SLEP1_g57623</name>
</gene>
<proteinExistence type="predicted"/>